<feature type="compositionally biased region" description="Low complexity" evidence="12">
    <location>
        <begin position="1933"/>
        <end position="1943"/>
    </location>
</feature>
<feature type="region of interest" description="Disordered" evidence="12">
    <location>
        <begin position="275"/>
        <end position="422"/>
    </location>
</feature>
<feature type="domain" description="C2H2-type" evidence="13">
    <location>
        <begin position="504"/>
        <end position="531"/>
    </location>
</feature>
<feature type="domain" description="C2H2-type" evidence="13">
    <location>
        <begin position="2059"/>
        <end position="2086"/>
    </location>
</feature>
<evidence type="ECO:0000256" key="10">
    <source>
        <dbReference type="ARBA" id="ARBA00023242"/>
    </source>
</evidence>
<feature type="compositionally biased region" description="Polar residues" evidence="12">
    <location>
        <begin position="386"/>
        <end position="400"/>
    </location>
</feature>
<feature type="domain" description="C2H2-type" evidence="13">
    <location>
        <begin position="1483"/>
        <end position="1505"/>
    </location>
</feature>
<evidence type="ECO:0000256" key="6">
    <source>
        <dbReference type="ARBA" id="ARBA00022771"/>
    </source>
</evidence>
<name>A0A8C5QR79_9ANUR</name>
<keyword evidence="10" id="KW-0539">Nucleus</keyword>
<feature type="region of interest" description="Disordered" evidence="12">
    <location>
        <begin position="1554"/>
        <end position="1595"/>
    </location>
</feature>
<dbReference type="OrthoDB" id="8117402at2759"/>
<feature type="domain" description="C2H2-type" evidence="13">
    <location>
        <begin position="224"/>
        <end position="247"/>
    </location>
</feature>
<comment type="subcellular location">
    <subcellularLocation>
        <location evidence="2">Nucleus</location>
    </subcellularLocation>
</comment>
<keyword evidence="6 11" id="KW-0863">Zinc-finger</keyword>
<feature type="region of interest" description="Disordered" evidence="12">
    <location>
        <begin position="1363"/>
        <end position="1405"/>
    </location>
</feature>
<dbReference type="PANTHER" id="PTHR24379">
    <property type="entry name" value="KRAB AND ZINC FINGER DOMAIN-CONTAINING"/>
    <property type="match status" value="1"/>
</dbReference>
<feature type="domain" description="C2H2-type" evidence="13">
    <location>
        <begin position="1631"/>
        <end position="1654"/>
    </location>
</feature>
<dbReference type="GO" id="GO:0008270">
    <property type="term" value="F:zinc ion binding"/>
    <property type="evidence" value="ECO:0007669"/>
    <property type="project" value="UniProtKB-KW"/>
</dbReference>
<dbReference type="FunFam" id="3.30.160.60:FF:000060">
    <property type="entry name" value="zinc finger protein 436"/>
    <property type="match status" value="1"/>
</dbReference>
<feature type="domain" description="C2H2-type" evidence="13">
    <location>
        <begin position="848"/>
        <end position="875"/>
    </location>
</feature>
<dbReference type="GO" id="GO:0005634">
    <property type="term" value="C:nucleus"/>
    <property type="evidence" value="ECO:0007669"/>
    <property type="project" value="UniProtKB-SubCell"/>
</dbReference>
<evidence type="ECO:0000256" key="7">
    <source>
        <dbReference type="ARBA" id="ARBA00022833"/>
    </source>
</evidence>
<dbReference type="InterPro" id="IPR036236">
    <property type="entry name" value="Znf_C2H2_sf"/>
</dbReference>
<dbReference type="Ensembl" id="ENSLLET00000043573.1">
    <property type="protein sequence ID" value="ENSLLEP00000041895.1"/>
    <property type="gene ID" value="ENSLLEG00000026655.1"/>
</dbReference>
<evidence type="ECO:0000256" key="11">
    <source>
        <dbReference type="PROSITE-ProRule" id="PRU00042"/>
    </source>
</evidence>
<feature type="domain" description="C2H2-type" evidence="13">
    <location>
        <begin position="451"/>
        <end position="478"/>
    </location>
</feature>
<keyword evidence="7" id="KW-0862">Zinc</keyword>
<dbReference type="Pfam" id="PF13912">
    <property type="entry name" value="zf-C2H2_6"/>
    <property type="match status" value="1"/>
</dbReference>
<feature type="domain" description="C2H2-type" evidence="13">
    <location>
        <begin position="1686"/>
        <end position="1713"/>
    </location>
</feature>
<dbReference type="FunFam" id="3.30.160.60:FF:000729">
    <property type="entry name" value="Zinc finger protein 646"/>
    <property type="match status" value="1"/>
</dbReference>
<feature type="domain" description="C2H2-type" evidence="13">
    <location>
        <begin position="22"/>
        <end position="49"/>
    </location>
</feature>
<feature type="domain" description="C2H2-type" evidence="13">
    <location>
        <begin position="1980"/>
        <end position="2003"/>
    </location>
</feature>
<feature type="domain" description="C2H2-type" evidence="13">
    <location>
        <begin position="1907"/>
        <end position="1934"/>
    </location>
</feature>
<feature type="region of interest" description="Disordered" evidence="12">
    <location>
        <begin position="2081"/>
        <end position="2102"/>
    </location>
</feature>
<dbReference type="InterPro" id="IPR013087">
    <property type="entry name" value="Znf_C2H2_type"/>
</dbReference>
<dbReference type="GeneTree" id="ENSGT00940000161588"/>
<feature type="domain" description="C2H2-type" evidence="13">
    <location>
        <begin position="1538"/>
        <end position="1565"/>
    </location>
</feature>
<evidence type="ECO:0000313" key="15">
    <source>
        <dbReference type="Proteomes" id="UP000694569"/>
    </source>
</evidence>
<evidence type="ECO:0000256" key="3">
    <source>
        <dbReference type="ARBA" id="ARBA00006991"/>
    </source>
</evidence>
<feature type="domain" description="C2H2-type" evidence="13">
    <location>
        <begin position="1231"/>
        <end position="1253"/>
    </location>
</feature>
<dbReference type="Gene3D" id="3.30.160.60">
    <property type="entry name" value="Classic Zinc Finger"/>
    <property type="match status" value="20"/>
</dbReference>
<feature type="compositionally biased region" description="Polar residues" evidence="12">
    <location>
        <begin position="294"/>
        <end position="310"/>
    </location>
</feature>
<feature type="region of interest" description="Disordered" evidence="12">
    <location>
        <begin position="1602"/>
        <end position="1621"/>
    </location>
</feature>
<evidence type="ECO:0000256" key="2">
    <source>
        <dbReference type="ARBA" id="ARBA00004123"/>
    </source>
</evidence>
<dbReference type="PROSITE" id="PS50157">
    <property type="entry name" value="ZINC_FINGER_C2H2_2"/>
    <property type="match status" value="33"/>
</dbReference>
<evidence type="ECO:0000256" key="8">
    <source>
        <dbReference type="ARBA" id="ARBA00023015"/>
    </source>
</evidence>
<dbReference type="FunFam" id="3.30.160.60:FF:000710">
    <property type="entry name" value="Zinc finger protein 768"/>
    <property type="match status" value="1"/>
</dbReference>
<feature type="region of interest" description="Disordered" evidence="12">
    <location>
        <begin position="937"/>
        <end position="984"/>
    </location>
</feature>
<feature type="domain" description="C2H2-type" evidence="13">
    <location>
        <begin position="1851"/>
        <end position="1878"/>
    </location>
</feature>
<feature type="domain" description="C2H2-type" evidence="13">
    <location>
        <begin position="991"/>
        <end position="1013"/>
    </location>
</feature>
<feature type="domain" description="C2H2-type" evidence="13">
    <location>
        <begin position="821"/>
        <end position="843"/>
    </location>
</feature>
<feature type="domain" description="C2H2-type" evidence="13">
    <location>
        <begin position="1879"/>
        <end position="1906"/>
    </location>
</feature>
<evidence type="ECO:0000256" key="12">
    <source>
        <dbReference type="SAM" id="MobiDB-lite"/>
    </source>
</evidence>
<feature type="compositionally biased region" description="Polar residues" evidence="12">
    <location>
        <begin position="1582"/>
        <end position="1595"/>
    </location>
</feature>
<comment type="function">
    <text evidence="1">May be involved in transcriptional regulation.</text>
</comment>
<feature type="domain" description="C2H2-type" evidence="13">
    <location>
        <begin position="1510"/>
        <end position="1537"/>
    </location>
</feature>
<dbReference type="SMART" id="SM00355">
    <property type="entry name" value="ZnF_C2H2"/>
    <property type="match status" value="35"/>
</dbReference>
<reference evidence="14" key="2">
    <citation type="submission" date="2025-09" db="UniProtKB">
        <authorList>
            <consortium name="Ensembl"/>
        </authorList>
    </citation>
    <scope>IDENTIFICATION</scope>
</reference>
<dbReference type="FunFam" id="3.30.160.60:FF:001345">
    <property type="entry name" value="zinc finger protein 646"/>
    <property type="match status" value="3"/>
</dbReference>
<keyword evidence="4" id="KW-0479">Metal-binding</keyword>
<gene>
    <name evidence="14" type="primary">ZNF646</name>
</gene>
<feature type="region of interest" description="Disordered" evidence="12">
    <location>
        <begin position="540"/>
        <end position="573"/>
    </location>
</feature>
<feature type="domain" description="C2H2-type" evidence="13">
    <location>
        <begin position="50"/>
        <end position="72"/>
    </location>
</feature>
<feature type="domain" description="C2H2-type" evidence="13">
    <location>
        <begin position="678"/>
        <end position="709"/>
    </location>
</feature>
<feature type="compositionally biased region" description="Basic and acidic residues" evidence="12">
    <location>
        <begin position="1554"/>
        <end position="1568"/>
    </location>
</feature>
<dbReference type="Pfam" id="PF00096">
    <property type="entry name" value="zf-C2H2"/>
    <property type="match status" value="16"/>
</dbReference>
<feature type="domain" description="C2H2-type" evidence="13">
    <location>
        <begin position="1153"/>
        <end position="1180"/>
    </location>
</feature>
<keyword evidence="5" id="KW-0677">Repeat</keyword>
<dbReference type="Pfam" id="PF12874">
    <property type="entry name" value="zf-met"/>
    <property type="match status" value="1"/>
</dbReference>
<feature type="region of interest" description="Disordered" evidence="12">
    <location>
        <begin position="1927"/>
        <end position="1978"/>
    </location>
</feature>
<evidence type="ECO:0000256" key="9">
    <source>
        <dbReference type="ARBA" id="ARBA00023163"/>
    </source>
</evidence>
<dbReference type="FunFam" id="3.30.160.60:FF:000446">
    <property type="entry name" value="Zinc finger protein"/>
    <property type="match status" value="4"/>
</dbReference>
<organism evidence="14 15">
    <name type="scientific">Leptobrachium leishanense</name>
    <name type="common">Leishan spiny toad</name>
    <dbReference type="NCBI Taxonomy" id="445787"/>
    <lineage>
        <taxon>Eukaryota</taxon>
        <taxon>Metazoa</taxon>
        <taxon>Chordata</taxon>
        <taxon>Craniata</taxon>
        <taxon>Vertebrata</taxon>
        <taxon>Euteleostomi</taxon>
        <taxon>Amphibia</taxon>
        <taxon>Batrachia</taxon>
        <taxon>Anura</taxon>
        <taxon>Pelobatoidea</taxon>
        <taxon>Megophryidae</taxon>
        <taxon>Leptobrachium</taxon>
    </lineage>
</organism>
<keyword evidence="15" id="KW-1185">Reference proteome</keyword>
<keyword evidence="8" id="KW-0805">Transcription regulation</keyword>
<feature type="compositionally biased region" description="Basic residues" evidence="12">
    <location>
        <begin position="1377"/>
        <end position="1388"/>
    </location>
</feature>
<dbReference type="FunFam" id="3.30.160.60:FF:002632">
    <property type="entry name" value="Zinc finger protein 646"/>
    <property type="match status" value="2"/>
</dbReference>
<feature type="region of interest" description="Disordered" evidence="12">
    <location>
        <begin position="790"/>
        <end position="813"/>
    </location>
</feature>
<feature type="domain" description="C2H2-type" evidence="13">
    <location>
        <begin position="77"/>
        <end position="104"/>
    </location>
</feature>
<dbReference type="FunFam" id="3.30.160.60:FF:002353">
    <property type="entry name" value="Zinc finger protein 646"/>
    <property type="match status" value="2"/>
</dbReference>
<feature type="domain" description="C2H2-type" evidence="13">
    <location>
        <begin position="2031"/>
        <end position="2058"/>
    </location>
</feature>
<evidence type="ECO:0000256" key="4">
    <source>
        <dbReference type="ARBA" id="ARBA00022723"/>
    </source>
</evidence>
<feature type="domain" description="C2H2-type" evidence="13">
    <location>
        <begin position="1019"/>
        <end position="1046"/>
    </location>
</feature>
<evidence type="ECO:0000313" key="14">
    <source>
        <dbReference type="Ensembl" id="ENSLLEP00000041895.1"/>
    </source>
</evidence>
<reference evidence="14" key="1">
    <citation type="submission" date="2025-08" db="UniProtKB">
        <authorList>
            <consortium name="Ensembl"/>
        </authorList>
    </citation>
    <scope>IDENTIFICATION</scope>
</reference>
<feature type="domain" description="C2H2-type" evidence="13">
    <location>
        <begin position="251"/>
        <end position="278"/>
    </location>
</feature>
<evidence type="ECO:0000256" key="5">
    <source>
        <dbReference type="ARBA" id="ARBA00022737"/>
    </source>
</evidence>
<feature type="domain" description="C2H2-type" evidence="13">
    <location>
        <begin position="424"/>
        <end position="446"/>
    </location>
</feature>
<dbReference type="SUPFAM" id="SSF57667">
    <property type="entry name" value="beta-beta-alpha zinc fingers"/>
    <property type="match status" value="16"/>
</dbReference>
<feature type="compositionally biased region" description="Polar residues" evidence="12">
    <location>
        <begin position="1217"/>
        <end position="1226"/>
    </location>
</feature>
<feature type="domain" description="C2H2-type" evidence="13">
    <location>
        <begin position="902"/>
        <end position="929"/>
    </location>
</feature>
<keyword evidence="9" id="KW-0804">Transcription</keyword>
<dbReference type="PANTHER" id="PTHR24379:SF121">
    <property type="entry name" value="C2H2-TYPE DOMAIN-CONTAINING PROTEIN"/>
    <property type="match status" value="1"/>
</dbReference>
<evidence type="ECO:0000256" key="1">
    <source>
        <dbReference type="ARBA" id="ARBA00003767"/>
    </source>
</evidence>
<feature type="compositionally biased region" description="Basic and acidic residues" evidence="12">
    <location>
        <begin position="411"/>
        <end position="422"/>
    </location>
</feature>
<feature type="domain" description="C2H2-type" evidence="13">
    <location>
        <begin position="1658"/>
        <end position="1685"/>
    </location>
</feature>
<dbReference type="Proteomes" id="UP000694569">
    <property type="component" value="Unplaced"/>
</dbReference>
<feature type="domain" description="C2H2-type" evidence="13">
    <location>
        <begin position="1824"/>
        <end position="1846"/>
    </location>
</feature>
<dbReference type="PROSITE" id="PS00028">
    <property type="entry name" value="ZINC_FINGER_C2H2_1"/>
    <property type="match status" value="32"/>
</dbReference>
<feature type="compositionally biased region" description="Acidic residues" evidence="12">
    <location>
        <begin position="968"/>
        <end position="978"/>
    </location>
</feature>
<evidence type="ECO:0000259" key="13">
    <source>
        <dbReference type="PROSITE" id="PS50157"/>
    </source>
</evidence>
<feature type="compositionally biased region" description="Polar residues" evidence="12">
    <location>
        <begin position="553"/>
        <end position="568"/>
    </location>
</feature>
<comment type="similarity">
    <text evidence="3">Belongs to the krueppel C2H2-type zinc-finger protein family.</text>
</comment>
<sequence length="2102" mass="236066">MDEELPGPGQLGQLDGASDKPLLCTQCPETFTDWLELESHMKNHKEERPFKCNQCNRSYRHAGSLVNHKKTHQVGLYSCLICQKEYSNLMGLKNHLRTHSDDKRYKCDECSDCFAMSRQLSNHKKASHGFFSATNGLGILSGREEGLEMSPPVLSENSNVISNLENYIAESMVPSDFSQLTSKYYPEVSSPLLSNKKLKMAPQEEDSEEKEDQVVDINLEERRYKCKQCGKAYKHAGSLANHRLSHTVGVYQCAICYKEFSNLMAMKNHCRLHSNSRAKQRGEAPCSSRKVSRRSSLNHVKPQQSPSSHGDFTEKQDDRQAFSEVSESSHSEEETRITPPYKSEPDCLNPVTKTVKKESNTALNLDSLIPPSNKGRREQEEAPPLLQQSHSSPTKADQSLTPPPGPDATDEELKPGESSEDRPFMCQVCGRTYRHAGSLINHKKTHQTGVYNCSICSKQLFNMAALKNHLRAHFKSQGGRRLEDSYFHSTSFSDELFQGPEDTFECVICNEVFPSEADFLQHQALHRDEKIVEIGHDKLPAKEEPAPELSWGETPQGSQGSSEDSAYSSGPGIPEAIKREVENLALQPPTPQWNPDGAVDIPYVDNKEDTVNGFQNPIISFDQSPVTQMVSEETDSPKLEDYAQISDHRPYKCETCGRTYRHKSSLLNHKLTHKTGVYQCSLCPKQYLNLMALRNHLRFHYRTHAGRRNLSKQSRTLLYSKPKLLQGRAGLLRATSRKLDLSNVSYDLGPVADADVNDGSENVQEQPSQICVEQNCSVEETISAVLDEQRGLTEAESGGSASKEPQVTGAEAAEHPGKKVYGCDLCDKTYRHSGSLINHKRTHQTGDYTCSVCSKHVHNLAALKNHLRIHHRVRREKFGDGNDSLGYSYSNLYLSHDRKGLFGCPSCEEIFQSAEDLLAHQAMHMDVERATWGHLAEDTPLPNSMAEVTKQPDTGDYNDWEPSSQPEENPENPSDLEESLSSPEEDKAFTFPCEECGVVCTNIEELNIHEQTHRRTGIYQCSFCPKEYPNLLALRTHFQSHTKPQTFRTKSREDPNGQDGHQFEDIESSMEHRYDCGHCGMIFSNEGDFHQHQVAHESQALNGAPHGLSPEEHVPDFDFAMHSSEQELLRRIKNEMEEGDSREAAYGGSHLSHICGFCGKTYDDLESLEAHGLTHANDVSAAESFVSPGGEEYQSSNLKSQDVKEEEDDEEREKSSGDVTKSGESLENRPYTCNQCGKTYRHGGSLVNHKKTHLVGNFQCLACFRHYPNLAAYQNHLRHHPKCKQQQAALGNIGEPHTLNTTDTICLDGNVEHLSNGPSVNGSMSTLPNTHHMYEASVPSMAPTSDDHSGLDYRSPQLHSLKNHMRLSSKRSAGPKSARKAVKRRRTLNNHSLCDTGRRTSTTTQTDLDVDDKSVQVCELCGKLCLGVHEMVAHLASNCDGSKAEAKGSTSSGPASAGKADIAPSILSIKREVGESGFLQRPFRCEVCGRSYRHAGSLINHKQSHKTGVFRCAICQKRFFNLMAMKNHNRIHFELKRHKCPACGKAFRLRKQLDTHQRIHRDRATEKKPGRHKRRGAKSRKANSQQQKSSFTKALTISVSKEATEGAGESGVSPSAPRLSVLKKDPDARPYQCEQCGRSYRHAGSLVNHKKSHTVGQYCCTVCDKTYSNLMAMKNHQRTHYEAKRHHCTKCGKSFRWKRQLSRHQLVHSQELRLFGSKEKEGSPPPSSMVPDHPTNKRSCEIPTSIDCVTPQSESASPPSSDHRLPSPLHPVCQDCGILFVSYDELENHTCRESDAQWESSSDFHQNHEGAAMDPTHQTSDRPYQCNLCGRTYRHAGSLLNHTNTHKTGVYKCSICLKQFFNPMAIKNHLRTHTAEKRFQCLECGKAFRSSRELICHNRVHTGERPFHCPTCNRGFSSKLTLRHHQRTHKKLSSYSAPPQSSSLVLPTVTGMSNSDDDPLVSTTQVPDHAPTDNQEERRYKCNQCDRSYRHAGSLLNHRKTHSTGVYQCPDCHKKFYNLLALKNHLRIHRYPCPDCGKAFRIAGHLATHRKVHEQGGPFTCPLCSKGFFCRSMFEQHQLTHSSQKSDGLDLQEPGNLMVEVT</sequence>
<feature type="domain" description="C2H2-type" evidence="13">
    <location>
        <begin position="1074"/>
        <end position="1101"/>
    </location>
</feature>
<feature type="domain" description="C2H2-type" evidence="13">
    <location>
        <begin position="105"/>
        <end position="128"/>
    </location>
</feature>
<proteinExistence type="inferred from homology"/>
<accession>A0A8C5QR79</accession>
<feature type="region of interest" description="Disordered" evidence="12">
    <location>
        <begin position="1710"/>
        <end position="1736"/>
    </location>
</feature>
<feature type="region of interest" description="Disordered" evidence="12">
    <location>
        <begin position="1185"/>
        <end position="1226"/>
    </location>
</feature>
<feature type="compositionally biased region" description="Basic residues" evidence="12">
    <location>
        <begin position="1569"/>
        <end position="1581"/>
    </location>
</feature>
<feature type="compositionally biased region" description="Basic and acidic residues" evidence="12">
    <location>
        <begin position="311"/>
        <end position="336"/>
    </location>
</feature>
<protein>
    <submittedName>
        <fullName evidence="14">Zinc finger protein 646</fullName>
    </submittedName>
</protein>
<feature type="domain" description="C2H2-type" evidence="13">
    <location>
        <begin position="651"/>
        <end position="673"/>
    </location>
</feature>
<feature type="domain" description="C2H2-type" evidence="13">
    <location>
        <begin position="2007"/>
        <end position="2034"/>
    </location>
</feature>